<dbReference type="EMBL" id="AFNU02000001">
    <property type="protein sequence ID" value="ERJ13577.1"/>
    <property type="molecule type" value="Genomic_DNA"/>
</dbReference>
<evidence type="ECO:0008006" key="3">
    <source>
        <dbReference type="Google" id="ProtNLM"/>
    </source>
</evidence>
<dbReference type="GO" id="GO:0042601">
    <property type="term" value="C:endospore-forming forespore"/>
    <property type="evidence" value="ECO:0007669"/>
    <property type="project" value="TreeGrafter"/>
</dbReference>
<dbReference type="Proteomes" id="UP000005707">
    <property type="component" value="Unassembled WGS sequence"/>
</dbReference>
<dbReference type="Gene3D" id="3.30.200.20">
    <property type="entry name" value="Phosphorylase Kinase, domain 1"/>
    <property type="match status" value="1"/>
</dbReference>
<organism evidence="1 2">
    <name type="scientific">Haloplasma contractile SSD-17B</name>
    <dbReference type="NCBI Taxonomy" id="1033810"/>
    <lineage>
        <taxon>Bacteria</taxon>
        <taxon>Bacillati</taxon>
        <taxon>Mycoplasmatota</taxon>
        <taxon>Mollicutes</taxon>
        <taxon>Haloplasmatales</taxon>
        <taxon>Haloplasmataceae</taxon>
        <taxon>Haloplasma</taxon>
    </lineage>
</organism>
<reference evidence="1 2" key="1">
    <citation type="journal article" date="2011" name="J. Bacteriol.">
        <title>Genome sequence of Haloplasma contractile, an unusual contractile bacterium from a deep-sea anoxic brine lake.</title>
        <authorList>
            <person name="Antunes A."/>
            <person name="Alam I."/>
            <person name="El Dorry H."/>
            <person name="Siam R."/>
            <person name="Robertson A."/>
            <person name="Bajic V.B."/>
            <person name="Stingl U."/>
        </authorList>
    </citation>
    <scope>NUCLEOTIDE SEQUENCE [LARGE SCALE GENOMIC DNA]</scope>
    <source>
        <strain evidence="1 2">SSD-17B</strain>
    </source>
</reference>
<dbReference type="SUPFAM" id="SSF56112">
    <property type="entry name" value="Protein kinase-like (PK-like)"/>
    <property type="match status" value="1"/>
</dbReference>
<keyword evidence="2" id="KW-1185">Reference proteome</keyword>
<dbReference type="InterPro" id="IPR047175">
    <property type="entry name" value="CotS-like"/>
</dbReference>
<proteinExistence type="predicted"/>
<gene>
    <name evidence="1" type="ORF">HLPCO_000243</name>
</gene>
<dbReference type="OrthoDB" id="9771902at2"/>
<dbReference type="AlphaFoldDB" id="U2DZF0"/>
<dbReference type="InParanoid" id="U2DZF0"/>
<accession>U2DZF0</accession>
<dbReference type="STRING" id="1033810.HLPCO_000243"/>
<name>U2DZF0_9MOLU</name>
<protein>
    <recommendedName>
        <fullName evidence="3">Aminoglycoside phosphotransferase domain-containing protein</fullName>
    </recommendedName>
</protein>
<dbReference type="RefSeq" id="WP_008826320.1">
    <property type="nucleotide sequence ID" value="NZ_AFNU02000001.1"/>
</dbReference>
<dbReference type="eggNOG" id="ENOG502ZIGU">
    <property type="taxonomic scope" value="Bacteria"/>
</dbReference>
<dbReference type="PANTHER" id="PTHR39179">
    <property type="entry name" value="SPORE COAT PROTEIN I"/>
    <property type="match status" value="1"/>
</dbReference>
<evidence type="ECO:0000313" key="1">
    <source>
        <dbReference type="EMBL" id="ERJ13577.1"/>
    </source>
</evidence>
<comment type="caution">
    <text evidence="1">The sequence shown here is derived from an EMBL/GenBank/DDBJ whole genome shotgun (WGS) entry which is preliminary data.</text>
</comment>
<evidence type="ECO:0000313" key="2">
    <source>
        <dbReference type="Proteomes" id="UP000005707"/>
    </source>
</evidence>
<reference evidence="1 2" key="2">
    <citation type="journal article" date="2013" name="PLoS ONE">
        <title>INDIGO - INtegrated Data Warehouse of MIcrobial GenOmes with Examples from the Red Sea Extremophiles.</title>
        <authorList>
            <person name="Alam I."/>
            <person name="Antunes A."/>
            <person name="Kamau A.A."/>
            <person name="Ba Alawi W."/>
            <person name="Kalkatawi M."/>
            <person name="Stingl U."/>
            <person name="Bajic V.B."/>
        </authorList>
    </citation>
    <scope>NUCLEOTIDE SEQUENCE [LARGE SCALE GENOMIC DNA]</scope>
    <source>
        <strain evidence="1 2">SSD-17B</strain>
    </source>
</reference>
<sequence length="322" mass="38727">MNNIDDSLREAVEELYEIKIQKVFPMNTVFKIKTDDGKTFCLKQTNNKNLMNIYNYLVAAKFKHIILPIRNKNNEYLTSYKHGYLYVTPWCDDIGYPIERKLVDYLEILTIMHETTFIDKKFNKKQFVRTYAKQKKQLNNHFSIIDYFLVECESSDYKQVFEWAFLMNYRKIIEVKNIFMTLQDKIDTLVDSIKVFPYCMIHNNPIIDHFIVTNENKYFISLDKSILGISTHDFIKPFIEYCDMEVDWYKLVTENHSHELAFYYFIFNVLYYIVKNIDITYLSGNAHFESINSFIYTIHVINRACDIYYKYEGMKEKQTNES</sequence>
<dbReference type="PANTHER" id="PTHR39179:SF3">
    <property type="entry name" value="COTS-RELATED PROTEIN"/>
    <property type="match status" value="1"/>
</dbReference>
<dbReference type="InterPro" id="IPR011009">
    <property type="entry name" value="Kinase-like_dom_sf"/>
</dbReference>